<evidence type="ECO:0000313" key="4">
    <source>
        <dbReference type="Proteomes" id="UP000070700"/>
    </source>
</evidence>
<gene>
    <name evidence="3" type="ORF">LY89DRAFT_578031</name>
</gene>
<evidence type="ECO:0000313" key="3">
    <source>
        <dbReference type="EMBL" id="KUJ21131.1"/>
    </source>
</evidence>
<dbReference type="GeneID" id="28818649"/>
<evidence type="ECO:0000256" key="1">
    <source>
        <dbReference type="SAM" id="MobiDB-lite"/>
    </source>
</evidence>
<dbReference type="OrthoDB" id="426718at2759"/>
<dbReference type="PANTHER" id="PTHR37490:SF3">
    <property type="entry name" value="DUF3431 DOMAIN CONTAINING PROTEIN"/>
    <property type="match status" value="1"/>
</dbReference>
<evidence type="ECO:0000256" key="2">
    <source>
        <dbReference type="SAM" id="SignalP"/>
    </source>
</evidence>
<dbReference type="PANTHER" id="PTHR37490">
    <property type="entry name" value="EXPRESSED PROTEIN"/>
    <property type="match status" value="1"/>
</dbReference>
<dbReference type="RefSeq" id="XP_018075486.1">
    <property type="nucleotide sequence ID" value="XM_018208923.1"/>
</dbReference>
<name>A0A194XLW9_MOLSC</name>
<feature type="chain" id="PRO_5008268462" evidence="2">
    <location>
        <begin position="26"/>
        <end position="411"/>
    </location>
</feature>
<dbReference type="InterPro" id="IPR021838">
    <property type="entry name" value="DUF3431"/>
</dbReference>
<sequence>MPFPKKWIPIMSFLTVAFIVWLVKPLLPNTTAGSNATEVAPAKAAEITEVEPYQSEAERQKNLRVQIFGPGTPQPVGYQYTKTLVVPKTSEEDTAWITENFGESDTIKHAIYTVDDLNSPLHPPKNKGHEVMVYLSYIIDHYNNLTDVNIFMHSHRYAWHNNELLDLDAVQMVSRLSAERVQREGYMNMRCAWEPGCPSWMHPGTIEEDVNKQEETMLAKSWSELFPLDPIPYTLAQPCCAQFAISRERIRSLPLARYVYYRDWLLRTSLSDYISGRIWEYVWQFVFTGQNIVCPAEHVCLCDGFGVCFGGQEEFNHYVQKNTERVQAEEELQKWIQDKDTWGSYSEQNTPEDERVLKEPPEIGKDLELRGRIDALTAWCEAKKQKAKEHGDVAMNRAKEAGRPWKDGDGF</sequence>
<dbReference type="Pfam" id="PF11913">
    <property type="entry name" value="DUF3431"/>
    <property type="match status" value="1"/>
</dbReference>
<dbReference type="InParanoid" id="A0A194XLW9"/>
<feature type="signal peptide" evidence="2">
    <location>
        <begin position="1"/>
        <end position="25"/>
    </location>
</feature>
<feature type="region of interest" description="Disordered" evidence="1">
    <location>
        <begin position="390"/>
        <end position="411"/>
    </location>
</feature>
<keyword evidence="2" id="KW-0732">Signal</keyword>
<organism evidence="3 4">
    <name type="scientific">Mollisia scopiformis</name>
    <name type="common">Conifer needle endophyte fungus</name>
    <name type="synonym">Phialocephala scopiformis</name>
    <dbReference type="NCBI Taxonomy" id="149040"/>
    <lineage>
        <taxon>Eukaryota</taxon>
        <taxon>Fungi</taxon>
        <taxon>Dikarya</taxon>
        <taxon>Ascomycota</taxon>
        <taxon>Pezizomycotina</taxon>
        <taxon>Leotiomycetes</taxon>
        <taxon>Helotiales</taxon>
        <taxon>Mollisiaceae</taxon>
        <taxon>Mollisia</taxon>
    </lineage>
</organism>
<keyword evidence="4" id="KW-1185">Reference proteome</keyword>
<proteinExistence type="predicted"/>
<dbReference type="Proteomes" id="UP000070700">
    <property type="component" value="Unassembled WGS sequence"/>
</dbReference>
<reference evidence="3 4" key="1">
    <citation type="submission" date="2015-10" db="EMBL/GenBank/DDBJ databases">
        <title>Full genome of DAOMC 229536 Phialocephala scopiformis, a fungal endophyte of spruce producing the potent anti-insectan compound rugulosin.</title>
        <authorList>
            <consortium name="DOE Joint Genome Institute"/>
            <person name="Walker A.K."/>
            <person name="Frasz S.L."/>
            <person name="Seifert K.A."/>
            <person name="Miller J.D."/>
            <person name="Mondo S.J."/>
            <person name="Labutti K."/>
            <person name="Lipzen A."/>
            <person name="Dockter R."/>
            <person name="Kennedy M."/>
            <person name="Grigoriev I.V."/>
            <person name="Spatafora J.W."/>
        </authorList>
    </citation>
    <scope>NUCLEOTIDE SEQUENCE [LARGE SCALE GENOMIC DNA]</scope>
    <source>
        <strain evidence="3 4">CBS 120377</strain>
    </source>
</reference>
<accession>A0A194XLW9</accession>
<protein>
    <submittedName>
        <fullName evidence="3">Uncharacterized protein</fullName>
    </submittedName>
</protein>
<dbReference type="EMBL" id="KQ947408">
    <property type="protein sequence ID" value="KUJ21131.1"/>
    <property type="molecule type" value="Genomic_DNA"/>
</dbReference>
<dbReference type="KEGG" id="psco:LY89DRAFT_578031"/>
<dbReference type="AlphaFoldDB" id="A0A194XLW9"/>